<evidence type="ECO:0000313" key="2">
    <source>
        <dbReference type="EMBL" id="KAG5379791.1"/>
    </source>
</evidence>
<feature type="compositionally biased region" description="Basic and acidic residues" evidence="1">
    <location>
        <begin position="58"/>
        <end position="74"/>
    </location>
</feature>
<protein>
    <submittedName>
        <fullName evidence="2">Uncharacterized protein</fullName>
    </submittedName>
</protein>
<feature type="compositionally biased region" description="Basic residues" evidence="1">
    <location>
        <begin position="268"/>
        <end position="286"/>
    </location>
</feature>
<comment type="caution">
    <text evidence="2">The sequence shown here is derived from an EMBL/GenBank/DDBJ whole genome shotgun (WGS) entry which is preliminary data.</text>
</comment>
<gene>
    <name evidence="2" type="primary">A07g506790.1_BraROA</name>
    <name evidence="2" type="ORF">IGI04_027633</name>
</gene>
<evidence type="ECO:0000313" key="3">
    <source>
        <dbReference type="Proteomes" id="UP000823674"/>
    </source>
</evidence>
<feature type="non-terminal residue" evidence="2">
    <location>
        <position position="294"/>
    </location>
</feature>
<sequence>RALKASQEEAIGGTNSKSNQEAGSVWKKLSPSAQNDQSPKERKYKSHSGFQFSAVNNGHEHQRRISRESRDYHPSRTHKPQPKAWQEKSHQRRSYYERDQRRQVAERSYRSSHDHSYHRNLPGPPSRSFYREIQKPILETKDTGSKAQTESPERLPASQRLGLIRPTQNESRAIEATDPNLNSQERTPVSLRLGPIPIPAPATQLELEREQRNPSSERRPASERLGPLLLPVDPETEDAARKIKRKPGRPPGKRKAQESLTQVPASGSRRRKVSQSKPSPVRRKGPSQRDADNK</sequence>
<reference evidence="2 3" key="1">
    <citation type="submission" date="2021-03" db="EMBL/GenBank/DDBJ databases">
        <authorList>
            <person name="King G.J."/>
            <person name="Bancroft I."/>
            <person name="Baten A."/>
            <person name="Bloomfield J."/>
            <person name="Borpatragohain P."/>
            <person name="He Z."/>
            <person name="Irish N."/>
            <person name="Irwin J."/>
            <person name="Liu K."/>
            <person name="Mauleon R.P."/>
            <person name="Moore J."/>
            <person name="Morris R."/>
            <person name="Ostergaard L."/>
            <person name="Wang B."/>
            <person name="Wells R."/>
        </authorList>
    </citation>
    <scope>NUCLEOTIDE SEQUENCE [LARGE SCALE GENOMIC DNA]</scope>
    <source>
        <strain evidence="2">R-o-18</strain>
        <tissue evidence="2">Leaf</tissue>
    </source>
</reference>
<feature type="compositionally biased region" description="Basic and acidic residues" evidence="1">
    <location>
        <begin position="129"/>
        <end position="144"/>
    </location>
</feature>
<evidence type="ECO:0000256" key="1">
    <source>
        <dbReference type="SAM" id="MobiDB-lite"/>
    </source>
</evidence>
<feature type="compositionally biased region" description="Basic and acidic residues" evidence="1">
    <location>
        <begin position="206"/>
        <end position="222"/>
    </location>
</feature>
<keyword evidence="3" id="KW-1185">Reference proteome</keyword>
<feature type="region of interest" description="Disordered" evidence="1">
    <location>
        <begin position="1"/>
        <end position="294"/>
    </location>
</feature>
<feature type="compositionally biased region" description="Basic and acidic residues" evidence="1">
    <location>
        <begin position="85"/>
        <end position="117"/>
    </location>
</feature>
<proteinExistence type="predicted"/>
<dbReference type="Proteomes" id="UP000823674">
    <property type="component" value="Chromosome A07"/>
</dbReference>
<feature type="compositionally biased region" description="Basic residues" evidence="1">
    <location>
        <begin position="242"/>
        <end position="254"/>
    </location>
</feature>
<feature type="compositionally biased region" description="Polar residues" evidence="1">
    <location>
        <begin position="13"/>
        <end position="22"/>
    </location>
</feature>
<dbReference type="EMBL" id="JADBGQ010000009">
    <property type="protein sequence ID" value="KAG5379791.1"/>
    <property type="molecule type" value="Genomic_DNA"/>
</dbReference>
<feature type="non-terminal residue" evidence="2">
    <location>
        <position position="1"/>
    </location>
</feature>
<name>A0ABQ7L3E7_BRACM</name>
<accession>A0ABQ7L3E7</accession>
<organism evidence="2 3">
    <name type="scientific">Brassica rapa subsp. trilocularis</name>
    <dbReference type="NCBI Taxonomy" id="1813537"/>
    <lineage>
        <taxon>Eukaryota</taxon>
        <taxon>Viridiplantae</taxon>
        <taxon>Streptophyta</taxon>
        <taxon>Embryophyta</taxon>
        <taxon>Tracheophyta</taxon>
        <taxon>Spermatophyta</taxon>
        <taxon>Magnoliopsida</taxon>
        <taxon>eudicotyledons</taxon>
        <taxon>Gunneridae</taxon>
        <taxon>Pentapetalae</taxon>
        <taxon>rosids</taxon>
        <taxon>malvids</taxon>
        <taxon>Brassicales</taxon>
        <taxon>Brassicaceae</taxon>
        <taxon>Brassiceae</taxon>
        <taxon>Brassica</taxon>
    </lineage>
</organism>